<reference evidence="2 3" key="1">
    <citation type="submission" date="2017-05" db="EMBL/GenBank/DDBJ databases">
        <title>Streptomyces alboflavus Genome sequencing and assembly.</title>
        <authorList>
            <person name="Wang Y."/>
            <person name="Du B."/>
            <person name="Ding Y."/>
            <person name="Liu H."/>
            <person name="Hou Q."/>
            <person name="Liu K."/>
            <person name="Wang C."/>
            <person name="Yao L."/>
        </authorList>
    </citation>
    <scope>NUCLEOTIDE SEQUENCE [LARGE SCALE GENOMIC DNA]</scope>
    <source>
        <strain evidence="2 3">MDJK44</strain>
    </source>
</reference>
<dbReference type="KEGG" id="salf:SMD44_02954"/>
<evidence type="ECO:0000259" key="1">
    <source>
        <dbReference type="Pfam" id="PF19054"/>
    </source>
</evidence>
<feature type="domain" description="DUF5753" evidence="1">
    <location>
        <begin position="6"/>
        <end position="169"/>
    </location>
</feature>
<accession>A0A1Z1WAY0</accession>
<dbReference type="EMBL" id="CP021748">
    <property type="protein sequence ID" value="ARX83532.1"/>
    <property type="molecule type" value="Genomic_DNA"/>
</dbReference>
<dbReference type="Proteomes" id="UP000195880">
    <property type="component" value="Chromosome"/>
</dbReference>
<sequence length="177" mass="19665">MDLVSKTKESKNYCPEVVWGNLQTPEYVRAMLRLVVSFLETPDDVEAGVRARTARAELIGKGGRVYHVLLCQEALRKNIGGTDVMRGQLNRLLESFELPGVTLGIIPDRALLAVFPGHSFGIFDGKRVELELFGDSPTHTDQKQIDRYEKAFGLLEQSAVYGEEAKSIVRSELEALG</sequence>
<proteinExistence type="predicted"/>
<organism evidence="2 3">
    <name type="scientific">Streptomyces alboflavus</name>
    <dbReference type="NCBI Taxonomy" id="67267"/>
    <lineage>
        <taxon>Bacteria</taxon>
        <taxon>Bacillati</taxon>
        <taxon>Actinomycetota</taxon>
        <taxon>Actinomycetes</taxon>
        <taxon>Kitasatosporales</taxon>
        <taxon>Streptomycetaceae</taxon>
        <taxon>Streptomyces</taxon>
    </lineage>
</organism>
<dbReference type="InterPro" id="IPR043917">
    <property type="entry name" value="DUF5753"/>
</dbReference>
<evidence type="ECO:0000313" key="2">
    <source>
        <dbReference type="EMBL" id="ARX83532.1"/>
    </source>
</evidence>
<dbReference type="Pfam" id="PF19054">
    <property type="entry name" value="DUF5753"/>
    <property type="match status" value="1"/>
</dbReference>
<dbReference type="AlphaFoldDB" id="A0A1Z1WAY0"/>
<keyword evidence="3" id="KW-1185">Reference proteome</keyword>
<protein>
    <recommendedName>
        <fullName evidence="1">DUF5753 domain-containing protein</fullName>
    </recommendedName>
</protein>
<name>A0A1Z1WAY0_9ACTN</name>
<gene>
    <name evidence="2" type="ORF">SMD44_02954</name>
</gene>
<evidence type="ECO:0000313" key="3">
    <source>
        <dbReference type="Proteomes" id="UP000195880"/>
    </source>
</evidence>